<name>A0ABV0JX32_9CYAN</name>
<evidence type="ECO:0000313" key="5">
    <source>
        <dbReference type="Proteomes" id="UP001442494"/>
    </source>
</evidence>
<dbReference type="InterPro" id="IPR011006">
    <property type="entry name" value="CheY-like_superfamily"/>
</dbReference>
<dbReference type="CDD" id="cd00156">
    <property type="entry name" value="REC"/>
    <property type="match status" value="1"/>
</dbReference>
<keyword evidence="1 2" id="KW-0597">Phosphoprotein</keyword>
<evidence type="ECO:0000313" key="4">
    <source>
        <dbReference type="EMBL" id="MEP0868007.1"/>
    </source>
</evidence>
<dbReference type="PROSITE" id="PS50110">
    <property type="entry name" value="RESPONSE_REGULATORY"/>
    <property type="match status" value="1"/>
</dbReference>
<dbReference type="PANTHER" id="PTHR44591:SF23">
    <property type="entry name" value="CHEY SUBFAMILY"/>
    <property type="match status" value="1"/>
</dbReference>
<dbReference type="SMART" id="SM00448">
    <property type="entry name" value="REC"/>
    <property type="match status" value="1"/>
</dbReference>
<protein>
    <submittedName>
        <fullName evidence="4">Response regulator</fullName>
    </submittedName>
</protein>
<gene>
    <name evidence="4" type="ORF">NDI37_26560</name>
</gene>
<sequence>MPRRQTASPPAQKAPASAATQKILIIDDAKVIRSQIPEMLPQGKFEVLEAKDGEEGLNLIRQESPNLILLDWIMPRLGGWEVFQQLQSQPELQTIPLVVMSGRKEEVKEKLSEPFEYFEFLEKPFNNKQLTDAIKSAMAKARRVRPSVGTASSQTAVVADSSAGVQLHVLNEKIATMQAEINGLKQQVAEIPGLKKQLAQLMAFVKQKLH</sequence>
<dbReference type="PANTHER" id="PTHR44591">
    <property type="entry name" value="STRESS RESPONSE REGULATOR PROTEIN 1"/>
    <property type="match status" value="1"/>
</dbReference>
<keyword evidence="5" id="KW-1185">Reference proteome</keyword>
<evidence type="ECO:0000256" key="2">
    <source>
        <dbReference type="PROSITE-ProRule" id="PRU00169"/>
    </source>
</evidence>
<evidence type="ECO:0000259" key="3">
    <source>
        <dbReference type="PROSITE" id="PS50110"/>
    </source>
</evidence>
<feature type="domain" description="Response regulatory" evidence="3">
    <location>
        <begin position="22"/>
        <end position="138"/>
    </location>
</feature>
<proteinExistence type="predicted"/>
<evidence type="ECO:0000256" key="1">
    <source>
        <dbReference type="ARBA" id="ARBA00022553"/>
    </source>
</evidence>
<accession>A0ABV0JX32</accession>
<dbReference type="InterPro" id="IPR001789">
    <property type="entry name" value="Sig_transdc_resp-reg_receiver"/>
</dbReference>
<dbReference type="Pfam" id="PF00072">
    <property type="entry name" value="Response_reg"/>
    <property type="match status" value="1"/>
</dbReference>
<feature type="modified residue" description="4-aspartylphosphate" evidence="2">
    <location>
        <position position="71"/>
    </location>
</feature>
<dbReference type="SUPFAM" id="SSF52172">
    <property type="entry name" value="CheY-like"/>
    <property type="match status" value="1"/>
</dbReference>
<comment type="caution">
    <text evidence="4">The sequence shown here is derived from an EMBL/GenBank/DDBJ whole genome shotgun (WGS) entry which is preliminary data.</text>
</comment>
<organism evidence="4 5">
    <name type="scientific">Funiculus sociatus GB2-A5</name>
    <dbReference type="NCBI Taxonomy" id="2933946"/>
    <lineage>
        <taxon>Bacteria</taxon>
        <taxon>Bacillati</taxon>
        <taxon>Cyanobacteriota</taxon>
        <taxon>Cyanophyceae</taxon>
        <taxon>Coleofasciculales</taxon>
        <taxon>Coleofasciculaceae</taxon>
        <taxon>Funiculus</taxon>
    </lineage>
</organism>
<dbReference type="InterPro" id="IPR050595">
    <property type="entry name" value="Bact_response_regulator"/>
</dbReference>
<reference evidence="4 5" key="1">
    <citation type="submission" date="2022-04" db="EMBL/GenBank/DDBJ databases">
        <title>Positive selection, recombination, and allopatry shape intraspecific diversity of widespread and dominant cyanobacteria.</title>
        <authorList>
            <person name="Wei J."/>
            <person name="Shu W."/>
            <person name="Hu C."/>
        </authorList>
    </citation>
    <scope>NUCLEOTIDE SEQUENCE [LARGE SCALE GENOMIC DNA]</scope>
    <source>
        <strain evidence="4 5">GB2-A5</strain>
    </source>
</reference>
<dbReference type="Proteomes" id="UP001442494">
    <property type="component" value="Unassembled WGS sequence"/>
</dbReference>
<dbReference type="Gene3D" id="3.40.50.2300">
    <property type="match status" value="1"/>
</dbReference>
<dbReference type="EMBL" id="JAMPKK010000102">
    <property type="protein sequence ID" value="MEP0868007.1"/>
    <property type="molecule type" value="Genomic_DNA"/>
</dbReference>